<dbReference type="InterPro" id="IPR038727">
    <property type="entry name" value="NadR/Ttd14_AAA_dom"/>
</dbReference>
<dbReference type="EMBL" id="RBCJ01000002">
    <property type="protein sequence ID" value="RKN80823.1"/>
    <property type="molecule type" value="Genomic_DNA"/>
</dbReference>
<evidence type="ECO:0000259" key="1">
    <source>
        <dbReference type="Pfam" id="PF13521"/>
    </source>
</evidence>
<dbReference type="RefSeq" id="WP_120710979.1">
    <property type="nucleotide sequence ID" value="NZ_RBCJ01000002.1"/>
</dbReference>
<keyword evidence="3" id="KW-1185">Reference proteome</keyword>
<gene>
    <name evidence="2" type="ORF">D7Z94_07620</name>
</gene>
<dbReference type="OrthoDB" id="5638848at2"/>
<reference evidence="2 3" key="1">
    <citation type="submission" date="2018-10" db="EMBL/GenBank/DDBJ databases">
        <title>Ulvibacterium marinum gen. nov., sp. nov., a novel marine bacterium of the family Flavobacteriaceae, isolated from a culture of the green alga Ulva prolifera.</title>
        <authorList>
            <person name="Zhang Z."/>
        </authorList>
    </citation>
    <scope>NUCLEOTIDE SEQUENCE [LARGE SCALE GENOMIC DNA]</scope>
    <source>
        <strain evidence="2 3">CCMM003</strain>
    </source>
</reference>
<name>A0A3B0C4K7_9FLAO</name>
<sequence>MNPKKIVITGGPSTGKTSVIQSLEKMGLTCLHEVIRNMTLEEKEQAGLESFTINPIVSVQDPIQFNTKLLQQRIAQHQSVEGMDQNIVFFDRGIPDVLAYMDCFGQKYDDTFTKACQTFRYDMVLMMPPWPEIHMVDNARFESYEESLRIHKCLTSTYEHFGYDLYIVPKVPVEERKNHVLNLLNLG</sequence>
<proteinExistence type="predicted"/>
<feature type="domain" description="NadR/Ttd14 AAA" evidence="1">
    <location>
        <begin position="5"/>
        <end position="176"/>
    </location>
</feature>
<evidence type="ECO:0000313" key="2">
    <source>
        <dbReference type="EMBL" id="RKN80823.1"/>
    </source>
</evidence>
<dbReference type="Proteomes" id="UP000276603">
    <property type="component" value="Unassembled WGS sequence"/>
</dbReference>
<protein>
    <submittedName>
        <fullName evidence="2">ATPase</fullName>
    </submittedName>
</protein>
<dbReference type="AlphaFoldDB" id="A0A3B0C4K7"/>
<dbReference type="Gene3D" id="3.40.50.300">
    <property type="entry name" value="P-loop containing nucleotide triphosphate hydrolases"/>
    <property type="match status" value="1"/>
</dbReference>
<organism evidence="2 3">
    <name type="scientific">Ulvibacterium marinum</name>
    <dbReference type="NCBI Taxonomy" id="2419782"/>
    <lineage>
        <taxon>Bacteria</taxon>
        <taxon>Pseudomonadati</taxon>
        <taxon>Bacteroidota</taxon>
        <taxon>Flavobacteriia</taxon>
        <taxon>Flavobacteriales</taxon>
        <taxon>Flavobacteriaceae</taxon>
        <taxon>Ulvibacterium</taxon>
    </lineage>
</organism>
<accession>A0A3B0C4K7</accession>
<evidence type="ECO:0000313" key="3">
    <source>
        <dbReference type="Proteomes" id="UP000276603"/>
    </source>
</evidence>
<dbReference type="InterPro" id="IPR027417">
    <property type="entry name" value="P-loop_NTPase"/>
</dbReference>
<dbReference type="Pfam" id="PF13521">
    <property type="entry name" value="AAA_28"/>
    <property type="match status" value="1"/>
</dbReference>
<comment type="caution">
    <text evidence="2">The sequence shown here is derived from an EMBL/GenBank/DDBJ whole genome shotgun (WGS) entry which is preliminary data.</text>
</comment>
<dbReference type="SUPFAM" id="SSF52540">
    <property type="entry name" value="P-loop containing nucleoside triphosphate hydrolases"/>
    <property type="match status" value="1"/>
</dbReference>